<feature type="compositionally biased region" description="Basic and acidic residues" evidence="1">
    <location>
        <begin position="311"/>
        <end position="320"/>
    </location>
</feature>
<dbReference type="PaxDb" id="55529-EKX51330"/>
<reference evidence="2 4" key="1">
    <citation type="journal article" date="2012" name="Nature">
        <title>Algal genomes reveal evolutionary mosaicism and the fate of nucleomorphs.</title>
        <authorList>
            <consortium name="DOE Joint Genome Institute"/>
            <person name="Curtis B.A."/>
            <person name="Tanifuji G."/>
            <person name="Burki F."/>
            <person name="Gruber A."/>
            <person name="Irimia M."/>
            <person name="Maruyama S."/>
            <person name="Arias M.C."/>
            <person name="Ball S.G."/>
            <person name="Gile G.H."/>
            <person name="Hirakawa Y."/>
            <person name="Hopkins J.F."/>
            <person name="Kuo A."/>
            <person name="Rensing S.A."/>
            <person name="Schmutz J."/>
            <person name="Symeonidi A."/>
            <person name="Elias M."/>
            <person name="Eveleigh R.J."/>
            <person name="Herman E.K."/>
            <person name="Klute M.J."/>
            <person name="Nakayama T."/>
            <person name="Obornik M."/>
            <person name="Reyes-Prieto A."/>
            <person name="Armbrust E.V."/>
            <person name="Aves S.J."/>
            <person name="Beiko R.G."/>
            <person name="Coutinho P."/>
            <person name="Dacks J.B."/>
            <person name="Durnford D.G."/>
            <person name="Fast N.M."/>
            <person name="Green B.R."/>
            <person name="Grisdale C.J."/>
            <person name="Hempel F."/>
            <person name="Henrissat B."/>
            <person name="Hoppner M.P."/>
            <person name="Ishida K."/>
            <person name="Kim E."/>
            <person name="Koreny L."/>
            <person name="Kroth P.G."/>
            <person name="Liu Y."/>
            <person name="Malik S.B."/>
            <person name="Maier U.G."/>
            <person name="McRose D."/>
            <person name="Mock T."/>
            <person name="Neilson J.A."/>
            <person name="Onodera N.T."/>
            <person name="Poole A.M."/>
            <person name="Pritham E.J."/>
            <person name="Richards T.A."/>
            <person name="Rocap G."/>
            <person name="Roy S.W."/>
            <person name="Sarai C."/>
            <person name="Schaack S."/>
            <person name="Shirato S."/>
            <person name="Slamovits C.H."/>
            <person name="Spencer D.F."/>
            <person name="Suzuki S."/>
            <person name="Worden A.Z."/>
            <person name="Zauner S."/>
            <person name="Barry K."/>
            <person name="Bell C."/>
            <person name="Bharti A.K."/>
            <person name="Crow J.A."/>
            <person name="Grimwood J."/>
            <person name="Kramer R."/>
            <person name="Lindquist E."/>
            <person name="Lucas S."/>
            <person name="Salamov A."/>
            <person name="McFadden G.I."/>
            <person name="Lane C.E."/>
            <person name="Keeling P.J."/>
            <person name="Gray M.W."/>
            <person name="Grigoriev I.V."/>
            <person name="Archibald J.M."/>
        </authorList>
    </citation>
    <scope>NUCLEOTIDE SEQUENCE</scope>
    <source>
        <strain evidence="2 4">CCMP2712</strain>
    </source>
</reference>
<evidence type="ECO:0000313" key="3">
    <source>
        <dbReference type="EnsemblProtists" id="EKX51330"/>
    </source>
</evidence>
<feature type="region of interest" description="Disordered" evidence="1">
    <location>
        <begin position="383"/>
        <end position="434"/>
    </location>
</feature>
<feature type="region of interest" description="Disordered" evidence="1">
    <location>
        <begin position="1"/>
        <end position="106"/>
    </location>
</feature>
<evidence type="ECO:0000313" key="4">
    <source>
        <dbReference type="Proteomes" id="UP000011087"/>
    </source>
</evidence>
<dbReference type="Proteomes" id="UP000011087">
    <property type="component" value="Unassembled WGS sequence"/>
</dbReference>
<evidence type="ECO:0000313" key="2">
    <source>
        <dbReference type="EMBL" id="EKX51330.1"/>
    </source>
</evidence>
<feature type="compositionally biased region" description="Polar residues" evidence="1">
    <location>
        <begin position="276"/>
        <end position="293"/>
    </location>
</feature>
<evidence type="ECO:0000256" key="1">
    <source>
        <dbReference type="SAM" id="MobiDB-lite"/>
    </source>
</evidence>
<feature type="compositionally biased region" description="Acidic residues" evidence="1">
    <location>
        <begin position="216"/>
        <end position="244"/>
    </location>
</feature>
<dbReference type="AlphaFoldDB" id="L1JT33"/>
<dbReference type="EMBL" id="JH992976">
    <property type="protein sequence ID" value="EKX51330.1"/>
    <property type="molecule type" value="Genomic_DNA"/>
</dbReference>
<organism evidence="2">
    <name type="scientific">Guillardia theta (strain CCMP2712)</name>
    <name type="common">Cryptophyte</name>
    <dbReference type="NCBI Taxonomy" id="905079"/>
    <lineage>
        <taxon>Eukaryota</taxon>
        <taxon>Cryptophyceae</taxon>
        <taxon>Pyrenomonadales</taxon>
        <taxon>Geminigeraceae</taxon>
        <taxon>Guillardia</taxon>
    </lineage>
</organism>
<feature type="compositionally biased region" description="Basic and acidic residues" evidence="1">
    <location>
        <begin position="50"/>
        <end position="65"/>
    </location>
</feature>
<feature type="region of interest" description="Disordered" evidence="1">
    <location>
        <begin position="133"/>
        <end position="197"/>
    </location>
</feature>
<dbReference type="KEGG" id="gtt:GUITHDRAFT_134803"/>
<feature type="region of interest" description="Disordered" evidence="1">
    <location>
        <begin position="213"/>
        <end position="320"/>
    </location>
</feature>
<feature type="region of interest" description="Disordered" evidence="1">
    <location>
        <begin position="506"/>
        <end position="546"/>
    </location>
</feature>
<reference evidence="3" key="3">
    <citation type="submission" date="2016-03" db="UniProtKB">
        <authorList>
            <consortium name="EnsemblProtists"/>
        </authorList>
    </citation>
    <scope>IDENTIFICATION</scope>
</reference>
<feature type="compositionally biased region" description="Low complexity" evidence="1">
    <location>
        <begin position="384"/>
        <end position="396"/>
    </location>
</feature>
<feature type="compositionally biased region" description="Basic and acidic residues" evidence="1">
    <location>
        <begin position="506"/>
        <end position="515"/>
    </location>
</feature>
<accession>L1JT33</accession>
<dbReference type="GeneID" id="17307873"/>
<keyword evidence="4" id="KW-1185">Reference proteome</keyword>
<dbReference type="EnsemblProtists" id="EKX51330">
    <property type="protein sequence ID" value="EKX51330"/>
    <property type="gene ID" value="GUITHDRAFT_134803"/>
</dbReference>
<name>L1JT33_GUITC</name>
<sequence>MRELSSEKLSRAERLELWKKEKKSKIESNKGDSKARVLKDIPVNHARKIAPKDTPRPEAKTERKILPASSSNFKQHHQRLQVNRARNAQAPVTARTSTQKRVKPANDIKSSVEKLYSGIRDIQETKALKEQECEKKAKADPATNVAGQDASFQQAEPSDVAADTEYSLLESETAKSSMIDIREKQGSLQDSDVEGCGGDMVQQVDTVLDCAAREAEGEEGAQMEEVKAEEEVEEVKDEDDGEESVGDRCSLSPVELPADSEGTAEQVDQVAATGEDSLSSTQVMNAPSSSKQRASPIPENLEEEEEEEEENVSHDGGGDVDKLKFALYKVSNRLARCTSLLQEAVKENAELKHQLALNEGFKIRYEALESTVKEMKMVEEAKEAAAASMQEEAGGSEAEGDLSRKRVGGKLSPPQLSPKRARMEDGSPTTSSERIRLLTERILAQDKEIQQLRKAVKGKEGAFSQERKTLIERLRVVDEQRREAETALDENDLMWQQLFNNQMEQLKKKVQDQDAAKQQQDAVDGEGAANAGEDGETKSEESAAGL</sequence>
<feature type="compositionally biased region" description="Basic and acidic residues" evidence="1">
    <location>
        <begin position="1"/>
        <end position="39"/>
    </location>
</feature>
<dbReference type="RefSeq" id="XP_005838310.1">
    <property type="nucleotide sequence ID" value="XM_005838253.1"/>
</dbReference>
<feature type="compositionally biased region" description="Basic and acidic residues" evidence="1">
    <location>
        <begin position="535"/>
        <end position="546"/>
    </location>
</feature>
<gene>
    <name evidence="2" type="ORF">GUITHDRAFT_134803</name>
</gene>
<proteinExistence type="predicted"/>
<dbReference type="HOGENOM" id="CLU_499182_0_0_1"/>
<protein>
    <submittedName>
        <fullName evidence="2 3">Uncharacterized protein</fullName>
    </submittedName>
</protein>
<feature type="compositionally biased region" description="Acidic residues" evidence="1">
    <location>
        <begin position="300"/>
        <end position="310"/>
    </location>
</feature>
<reference evidence="4" key="2">
    <citation type="submission" date="2012-11" db="EMBL/GenBank/DDBJ databases">
        <authorList>
            <person name="Kuo A."/>
            <person name="Curtis B.A."/>
            <person name="Tanifuji G."/>
            <person name="Burki F."/>
            <person name="Gruber A."/>
            <person name="Irimia M."/>
            <person name="Maruyama S."/>
            <person name="Arias M.C."/>
            <person name="Ball S.G."/>
            <person name="Gile G.H."/>
            <person name="Hirakawa Y."/>
            <person name="Hopkins J.F."/>
            <person name="Rensing S.A."/>
            <person name="Schmutz J."/>
            <person name="Symeonidi A."/>
            <person name="Elias M."/>
            <person name="Eveleigh R.J."/>
            <person name="Herman E.K."/>
            <person name="Klute M.J."/>
            <person name="Nakayama T."/>
            <person name="Obornik M."/>
            <person name="Reyes-Prieto A."/>
            <person name="Armbrust E.V."/>
            <person name="Aves S.J."/>
            <person name="Beiko R.G."/>
            <person name="Coutinho P."/>
            <person name="Dacks J.B."/>
            <person name="Durnford D.G."/>
            <person name="Fast N.M."/>
            <person name="Green B.R."/>
            <person name="Grisdale C."/>
            <person name="Hempe F."/>
            <person name="Henrissat B."/>
            <person name="Hoppner M.P."/>
            <person name="Ishida K.-I."/>
            <person name="Kim E."/>
            <person name="Koreny L."/>
            <person name="Kroth P.G."/>
            <person name="Liu Y."/>
            <person name="Malik S.-B."/>
            <person name="Maier U.G."/>
            <person name="McRose D."/>
            <person name="Mock T."/>
            <person name="Neilson J.A."/>
            <person name="Onodera N.T."/>
            <person name="Poole A.M."/>
            <person name="Pritham E.J."/>
            <person name="Richards T.A."/>
            <person name="Rocap G."/>
            <person name="Roy S.W."/>
            <person name="Sarai C."/>
            <person name="Schaack S."/>
            <person name="Shirato S."/>
            <person name="Slamovits C.H."/>
            <person name="Spencer D.F."/>
            <person name="Suzuki S."/>
            <person name="Worden A.Z."/>
            <person name="Zauner S."/>
            <person name="Barry K."/>
            <person name="Bell C."/>
            <person name="Bharti A.K."/>
            <person name="Crow J.A."/>
            <person name="Grimwood J."/>
            <person name="Kramer R."/>
            <person name="Lindquist E."/>
            <person name="Lucas S."/>
            <person name="Salamov A."/>
            <person name="McFadden G.I."/>
            <person name="Lane C.E."/>
            <person name="Keeling P.J."/>
            <person name="Gray M.W."/>
            <person name="Grigoriev I.V."/>
            <person name="Archibald J.M."/>
        </authorList>
    </citation>
    <scope>NUCLEOTIDE SEQUENCE</scope>
    <source>
        <strain evidence="4">CCMP2712</strain>
    </source>
</reference>
<feature type="compositionally biased region" description="Low complexity" evidence="1">
    <location>
        <begin position="516"/>
        <end position="532"/>
    </location>
</feature>